<evidence type="ECO:0000313" key="3">
    <source>
        <dbReference type="Proteomes" id="UP001303160"/>
    </source>
</evidence>
<feature type="transmembrane region" description="Helical" evidence="1">
    <location>
        <begin position="32"/>
        <end position="58"/>
    </location>
</feature>
<comment type="caution">
    <text evidence="2">The sequence shown here is derived from an EMBL/GenBank/DDBJ whole genome shotgun (WGS) entry which is preliminary data.</text>
</comment>
<reference evidence="2" key="2">
    <citation type="submission" date="2023-05" db="EMBL/GenBank/DDBJ databases">
        <authorList>
            <consortium name="Lawrence Berkeley National Laboratory"/>
            <person name="Steindorff A."/>
            <person name="Hensen N."/>
            <person name="Bonometti L."/>
            <person name="Westerberg I."/>
            <person name="Brannstrom I.O."/>
            <person name="Guillou S."/>
            <person name="Cros-Aarteil S."/>
            <person name="Calhoun S."/>
            <person name="Haridas S."/>
            <person name="Kuo A."/>
            <person name="Mondo S."/>
            <person name="Pangilinan J."/>
            <person name="Riley R."/>
            <person name="Labutti K."/>
            <person name="Andreopoulos B."/>
            <person name="Lipzen A."/>
            <person name="Chen C."/>
            <person name="Yanf M."/>
            <person name="Daum C."/>
            <person name="Ng V."/>
            <person name="Clum A."/>
            <person name="Ohm R."/>
            <person name="Martin F."/>
            <person name="Silar P."/>
            <person name="Natvig D."/>
            <person name="Lalanne C."/>
            <person name="Gautier V."/>
            <person name="Ament-Velasquez S.L."/>
            <person name="Kruys A."/>
            <person name="Hutchinson M.I."/>
            <person name="Powell A.J."/>
            <person name="Barry K."/>
            <person name="Miller A.N."/>
            <person name="Grigoriev I.V."/>
            <person name="Debuchy R."/>
            <person name="Gladieux P."/>
            <person name="Thoren M.H."/>
            <person name="Johannesson H."/>
        </authorList>
    </citation>
    <scope>NUCLEOTIDE SEQUENCE</scope>
    <source>
        <strain evidence="2">CBS 315.58</strain>
    </source>
</reference>
<gene>
    <name evidence="2" type="ORF">QBC40DRAFT_3236</name>
</gene>
<name>A0AAN6XPG6_9PEZI</name>
<protein>
    <recommendedName>
        <fullName evidence="4">Transmembrane protein</fullName>
    </recommendedName>
</protein>
<evidence type="ECO:0000313" key="2">
    <source>
        <dbReference type="EMBL" id="KAK4204133.1"/>
    </source>
</evidence>
<evidence type="ECO:0008006" key="4">
    <source>
        <dbReference type="Google" id="ProtNLM"/>
    </source>
</evidence>
<keyword evidence="1" id="KW-0472">Membrane</keyword>
<dbReference type="AlphaFoldDB" id="A0AAN6XPG6"/>
<keyword evidence="1" id="KW-1133">Transmembrane helix</keyword>
<dbReference type="Proteomes" id="UP001303160">
    <property type="component" value="Unassembled WGS sequence"/>
</dbReference>
<keyword evidence="1" id="KW-0812">Transmembrane</keyword>
<sequence length="137" mass="15675">MQRVWRARHGTALNATLSMANKGPGSIRLGGLFFSFLIVTVDRIVLYFFSLVLIIAPYTKPDKGGNFFRIRSEIQKGRGVKWCWWQIDLFFSQKRGRGLLLCFPLSFVAVVHVFSFCGCSSSLRCSTRFLDEGWLVR</sequence>
<accession>A0AAN6XPG6</accession>
<keyword evidence="3" id="KW-1185">Reference proteome</keyword>
<feature type="transmembrane region" description="Helical" evidence="1">
    <location>
        <begin position="98"/>
        <end position="119"/>
    </location>
</feature>
<proteinExistence type="predicted"/>
<evidence type="ECO:0000256" key="1">
    <source>
        <dbReference type="SAM" id="Phobius"/>
    </source>
</evidence>
<organism evidence="2 3">
    <name type="scientific">Triangularia verruculosa</name>
    <dbReference type="NCBI Taxonomy" id="2587418"/>
    <lineage>
        <taxon>Eukaryota</taxon>
        <taxon>Fungi</taxon>
        <taxon>Dikarya</taxon>
        <taxon>Ascomycota</taxon>
        <taxon>Pezizomycotina</taxon>
        <taxon>Sordariomycetes</taxon>
        <taxon>Sordariomycetidae</taxon>
        <taxon>Sordariales</taxon>
        <taxon>Podosporaceae</taxon>
        <taxon>Triangularia</taxon>
    </lineage>
</organism>
<dbReference type="EMBL" id="MU863884">
    <property type="protein sequence ID" value="KAK4204133.1"/>
    <property type="molecule type" value="Genomic_DNA"/>
</dbReference>
<reference evidence="2" key="1">
    <citation type="journal article" date="2023" name="Mol. Phylogenet. Evol.">
        <title>Genome-scale phylogeny and comparative genomics of the fungal order Sordariales.</title>
        <authorList>
            <person name="Hensen N."/>
            <person name="Bonometti L."/>
            <person name="Westerberg I."/>
            <person name="Brannstrom I.O."/>
            <person name="Guillou S."/>
            <person name="Cros-Aarteil S."/>
            <person name="Calhoun S."/>
            <person name="Haridas S."/>
            <person name="Kuo A."/>
            <person name="Mondo S."/>
            <person name="Pangilinan J."/>
            <person name="Riley R."/>
            <person name="LaButti K."/>
            <person name="Andreopoulos B."/>
            <person name="Lipzen A."/>
            <person name="Chen C."/>
            <person name="Yan M."/>
            <person name="Daum C."/>
            <person name="Ng V."/>
            <person name="Clum A."/>
            <person name="Steindorff A."/>
            <person name="Ohm R.A."/>
            <person name="Martin F."/>
            <person name="Silar P."/>
            <person name="Natvig D.O."/>
            <person name="Lalanne C."/>
            <person name="Gautier V."/>
            <person name="Ament-Velasquez S.L."/>
            <person name="Kruys A."/>
            <person name="Hutchinson M.I."/>
            <person name="Powell A.J."/>
            <person name="Barry K."/>
            <person name="Miller A.N."/>
            <person name="Grigoriev I.V."/>
            <person name="Debuchy R."/>
            <person name="Gladieux P."/>
            <person name="Hiltunen Thoren M."/>
            <person name="Johannesson H."/>
        </authorList>
    </citation>
    <scope>NUCLEOTIDE SEQUENCE</scope>
    <source>
        <strain evidence="2">CBS 315.58</strain>
    </source>
</reference>